<dbReference type="SMART" id="SM00355">
    <property type="entry name" value="ZnF_C2H2"/>
    <property type="match status" value="3"/>
</dbReference>
<dbReference type="GO" id="GO:0005634">
    <property type="term" value="C:nucleus"/>
    <property type="evidence" value="ECO:0007669"/>
    <property type="project" value="UniProtKB-SubCell"/>
</dbReference>
<evidence type="ECO:0000313" key="14">
    <source>
        <dbReference type="EnsemblMetazoa" id="XP_029345975.1"/>
    </source>
</evidence>
<keyword evidence="6" id="KW-0805">Transcription regulation</keyword>
<dbReference type="Pfam" id="PF02257">
    <property type="entry name" value="RFX_DNA_binding"/>
    <property type="match status" value="1"/>
</dbReference>
<dbReference type="InterPro" id="IPR013087">
    <property type="entry name" value="Znf_C2H2_type"/>
</dbReference>
<keyword evidence="15" id="KW-1185">Reference proteome</keyword>
<comment type="subcellular location">
    <subcellularLocation>
        <location evidence="1">Nucleus</location>
    </subcellularLocation>
</comment>
<dbReference type="InterPro" id="IPR039779">
    <property type="entry name" value="RFX-like"/>
</dbReference>
<dbReference type="OrthoDB" id="10056949at2759"/>
<keyword evidence="3" id="KW-0677">Repeat</keyword>
<feature type="compositionally biased region" description="Basic and acidic residues" evidence="11">
    <location>
        <begin position="649"/>
        <end position="673"/>
    </location>
</feature>
<evidence type="ECO:0000256" key="2">
    <source>
        <dbReference type="ARBA" id="ARBA00022723"/>
    </source>
</evidence>
<evidence type="ECO:0000259" key="13">
    <source>
        <dbReference type="PROSITE" id="PS51526"/>
    </source>
</evidence>
<evidence type="ECO:0000256" key="6">
    <source>
        <dbReference type="ARBA" id="ARBA00023015"/>
    </source>
</evidence>
<evidence type="ECO:0000256" key="11">
    <source>
        <dbReference type="SAM" id="MobiDB-lite"/>
    </source>
</evidence>
<dbReference type="GeneID" id="100160856"/>
<feature type="domain" description="C2H2-type" evidence="12">
    <location>
        <begin position="740"/>
        <end position="767"/>
    </location>
</feature>
<dbReference type="InterPro" id="IPR003150">
    <property type="entry name" value="DNA-bd_RFX"/>
</dbReference>
<keyword evidence="7" id="KW-0238">DNA-binding</keyword>
<feature type="domain" description="C2H2-type" evidence="12">
    <location>
        <begin position="712"/>
        <end position="739"/>
    </location>
</feature>
<dbReference type="PANTHER" id="PTHR12619:SF33">
    <property type="entry name" value="RFX, ISOFORM H"/>
    <property type="match status" value="1"/>
</dbReference>
<feature type="region of interest" description="Disordered" evidence="11">
    <location>
        <begin position="609"/>
        <end position="673"/>
    </location>
</feature>
<evidence type="ECO:0000256" key="7">
    <source>
        <dbReference type="ARBA" id="ARBA00023125"/>
    </source>
</evidence>
<protein>
    <submittedName>
        <fullName evidence="14">Uncharacterized protein</fullName>
    </submittedName>
</protein>
<sequence>MMPQTTGQQGNSMTTSVRTRIKLEGSVSAGPQVNTIPVVTADRVGQTLVIQPVQQSFVNVNSNRQLANATLCGTSTVHDDGSNKSTDNDEYHLDHKDRKFPTVTVDNDHYIVAKSEGTHGTYYTSLTPIPTLVPKVEPVDYDDVGHSTYVQYVEAIGEQAIFTNEEMVYPVYTVGEIGTMHQTDQTHYYTPSTNSFSQDVSYHTVNATESDVTNINQLNSVEESNRGMQNSGLIQANKISPATVDWLMDNYEKAEGVSLLRSTIYDNYLTHCSETKFDPLNAPSFGKLIRSVFTGLQTRRLGTRGNSKYHYYGIRIKPNSLLNELKEEESLPVETTSRSSSSKKIKKIKIEEQNCNQYTTISSDSGNYSQNSIPSSPSQAQDQEYLGDGANAVPQFPDIILDELQLDDNCTLEDVDTFKHLYREHYKAFLSAVLNLEFGTIESLWRQFWCSQDNKNDEYEVEQYLSKEKLYSLSKCKTLQLFVKTVDFLFYQNLVKVLIPDVLRPVPRTLTEAIRNFSKSLESWLISAMHGFPEEMISIKVAAVRAFAQTLRRCTSARAVLQNYTKINQILTDLNCMDFYNEQEYVQQINNLENDNDAVHTKKRVNSEINEGSEMLSDCNEPPKKPKTPNYSASTSTEPERFNVLLRSPSKETKKNKSKMAMEETKSSKDDMDEEKYYSNDCVGDDNENNFVFTTQDDYNSKYPTMIDPGRFSCRFCDREFTNANSLSRHENFHTGRAPLECDVCFKTFISKSILCIHKRSHTGVKPYACVICGRSFTQKSNLVLHYRRHTQVKNRTSAVRVKKSSHQPVVEQNIHLDVIHKTYHQT</sequence>
<dbReference type="PANTHER" id="PTHR12619">
    <property type="entry name" value="RFX TRANSCRIPTION FACTOR FAMILY"/>
    <property type="match status" value="1"/>
</dbReference>
<evidence type="ECO:0000256" key="8">
    <source>
        <dbReference type="ARBA" id="ARBA00023163"/>
    </source>
</evidence>
<evidence type="ECO:0000256" key="9">
    <source>
        <dbReference type="ARBA" id="ARBA00023242"/>
    </source>
</evidence>
<dbReference type="SUPFAM" id="SSF46785">
    <property type="entry name" value="Winged helix' DNA-binding domain"/>
    <property type="match status" value="1"/>
</dbReference>
<dbReference type="EnsemblMetazoa" id="XM_029490115.1">
    <property type="protein sequence ID" value="XP_029345975.1"/>
    <property type="gene ID" value="LOC100160856"/>
</dbReference>
<evidence type="ECO:0000256" key="10">
    <source>
        <dbReference type="PROSITE-ProRule" id="PRU00042"/>
    </source>
</evidence>
<dbReference type="AlphaFoldDB" id="A0A8R2NR42"/>
<organism evidence="14 15">
    <name type="scientific">Acyrthosiphon pisum</name>
    <name type="common">Pea aphid</name>
    <dbReference type="NCBI Taxonomy" id="7029"/>
    <lineage>
        <taxon>Eukaryota</taxon>
        <taxon>Metazoa</taxon>
        <taxon>Ecdysozoa</taxon>
        <taxon>Arthropoda</taxon>
        <taxon>Hexapoda</taxon>
        <taxon>Insecta</taxon>
        <taxon>Pterygota</taxon>
        <taxon>Neoptera</taxon>
        <taxon>Paraneoptera</taxon>
        <taxon>Hemiptera</taxon>
        <taxon>Sternorrhyncha</taxon>
        <taxon>Aphidomorpha</taxon>
        <taxon>Aphidoidea</taxon>
        <taxon>Aphididae</taxon>
        <taxon>Macrosiphini</taxon>
        <taxon>Acyrthosiphon</taxon>
    </lineage>
</organism>
<keyword evidence="9" id="KW-0539">Nucleus</keyword>
<dbReference type="PROSITE" id="PS51526">
    <property type="entry name" value="RFX_DBD"/>
    <property type="match status" value="1"/>
</dbReference>
<proteinExistence type="predicted"/>
<evidence type="ECO:0000256" key="4">
    <source>
        <dbReference type="ARBA" id="ARBA00022771"/>
    </source>
</evidence>
<name>A0A8R2NR42_ACYPI</name>
<dbReference type="Pfam" id="PF25340">
    <property type="entry name" value="BCD_RFX"/>
    <property type="match status" value="1"/>
</dbReference>
<dbReference type="GO" id="GO:0000978">
    <property type="term" value="F:RNA polymerase II cis-regulatory region sequence-specific DNA binding"/>
    <property type="evidence" value="ECO:0007669"/>
    <property type="project" value="TreeGrafter"/>
</dbReference>
<dbReference type="FunFam" id="1.10.10.10:FF:000017">
    <property type="entry name" value="transcription factor RFX3 isoform X1"/>
    <property type="match status" value="1"/>
</dbReference>
<keyword evidence="2" id="KW-0479">Metal-binding</keyword>
<dbReference type="Gene3D" id="1.10.10.10">
    <property type="entry name" value="Winged helix-like DNA-binding domain superfamily/Winged helix DNA-binding domain"/>
    <property type="match status" value="1"/>
</dbReference>
<evidence type="ECO:0000256" key="5">
    <source>
        <dbReference type="ARBA" id="ARBA00022833"/>
    </source>
</evidence>
<reference evidence="15" key="1">
    <citation type="submission" date="2010-06" db="EMBL/GenBank/DDBJ databases">
        <authorList>
            <person name="Jiang H."/>
            <person name="Abraham K."/>
            <person name="Ali S."/>
            <person name="Alsbrooks S.L."/>
            <person name="Anim B.N."/>
            <person name="Anosike U.S."/>
            <person name="Attaway T."/>
            <person name="Bandaranaike D.P."/>
            <person name="Battles P.K."/>
            <person name="Bell S.N."/>
            <person name="Bell A.V."/>
            <person name="Beltran B."/>
            <person name="Bickham C."/>
            <person name="Bustamante Y."/>
            <person name="Caleb T."/>
            <person name="Canada A."/>
            <person name="Cardenas V."/>
            <person name="Carter K."/>
            <person name="Chacko J."/>
            <person name="Chandrabose M.N."/>
            <person name="Chavez D."/>
            <person name="Chavez A."/>
            <person name="Chen L."/>
            <person name="Chu H.-S."/>
            <person name="Claassen K.J."/>
            <person name="Cockrell R."/>
            <person name="Collins M."/>
            <person name="Cooper J.A."/>
            <person name="Cree A."/>
            <person name="Curry S.M."/>
            <person name="Da Y."/>
            <person name="Dao M.D."/>
            <person name="Das B."/>
            <person name="Davila M.-L."/>
            <person name="Davy-Carroll L."/>
            <person name="Denson S."/>
            <person name="Dinh H."/>
            <person name="Ebong V.E."/>
            <person name="Edwards J.R."/>
            <person name="Egan A."/>
            <person name="El-Daye J."/>
            <person name="Escobedo L."/>
            <person name="Fernandez S."/>
            <person name="Fernando P.R."/>
            <person name="Flagg N."/>
            <person name="Forbes L.D."/>
            <person name="Fowler R.G."/>
            <person name="Fu Q."/>
            <person name="Gabisi R.A."/>
            <person name="Ganer J."/>
            <person name="Garbino Pronczuk A."/>
            <person name="Garcia R.M."/>
            <person name="Garner T."/>
            <person name="Garrett T.E."/>
            <person name="Gonzalez D.A."/>
            <person name="Hamid H."/>
            <person name="Hawkins E.S."/>
            <person name="Hirani K."/>
            <person name="Hogues M.E."/>
            <person name="Hollins B."/>
            <person name="Hsiao C.-H."/>
            <person name="Jabil R."/>
            <person name="James M.L."/>
            <person name="Jhangiani S.N."/>
            <person name="Johnson B."/>
            <person name="Johnson Q."/>
            <person name="Joshi V."/>
            <person name="Kalu J.B."/>
            <person name="Kam C."/>
            <person name="Kashfia A."/>
            <person name="Keebler J."/>
            <person name="Kisamo H."/>
            <person name="Kovar C.L."/>
            <person name="Lago L.A."/>
            <person name="Lai C.-Y."/>
            <person name="Laidlaw J."/>
            <person name="Lara F."/>
            <person name="Le T.-K."/>
            <person name="Lee S.L."/>
            <person name="Legall F.H."/>
            <person name="Lemon S.J."/>
            <person name="Lewis L.R."/>
            <person name="Li B."/>
            <person name="Liu Y."/>
            <person name="Liu Y.-S."/>
            <person name="Lopez J."/>
            <person name="Lozado R.J."/>
            <person name="Lu J."/>
            <person name="Madu R.C."/>
            <person name="Maheshwari M."/>
            <person name="Maheshwari R."/>
            <person name="Malloy K."/>
            <person name="Martinez E."/>
            <person name="Mathew T."/>
            <person name="Mercado I.C."/>
            <person name="Mercado C."/>
            <person name="Meyer B."/>
            <person name="Montgomery K."/>
            <person name="Morgan M.B."/>
            <person name="Munidasa M."/>
            <person name="Nazareth L.V."/>
            <person name="Nelson J."/>
            <person name="Ng B.M."/>
            <person name="Nguyen N.B."/>
            <person name="Nguyen P.Q."/>
            <person name="Nguyen T."/>
            <person name="Obregon M."/>
            <person name="Okwuonu G.O."/>
            <person name="Onwere C.G."/>
            <person name="Orozco G."/>
            <person name="Parra A."/>
            <person name="Patel S."/>
            <person name="Patil S."/>
            <person name="Perez A."/>
            <person name="Perez Y."/>
            <person name="Pham C."/>
            <person name="Primus E.L."/>
            <person name="Pu L.-L."/>
            <person name="Puazo M."/>
            <person name="Qin X."/>
            <person name="Quiroz J.B."/>
            <person name="Reese J."/>
            <person name="Richards S."/>
            <person name="Rives C.M."/>
            <person name="Robberts R."/>
            <person name="Ruiz S.J."/>
            <person name="Ruiz M.J."/>
            <person name="Santibanez J."/>
            <person name="Schneider B.W."/>
            <person name="Sisson I."/>
            <person name="Smith M."/>
            <person name="Sodergren E."/>
            <person name="Song X.-Z."/>
            <person name="Song B.B."/>
            <person name="Summersgill H."/>
            <person name="Thelus R."/>
            <person name="Thornton R.D."/>
            <person name="Trejos Z.Y."/>
            <person name="Usmani K."/>
            <person name="Vattathil S."/>
            <person name="Villasana D."/>
            <person name="Walker D.L."/>
            <person name="Wang S."/>
            <person name="Wang K."/>
            <person name="White C.S."/>
            <person name="Williams A.C."/>
            <person name="Williamson J."/>
            <person name="Wilson K."/>
            <person name="Woghiren I.O."/>
            <person name="Woodworth J.R."/>
            <person name="Worley K.C."/>
            <person name="Wright R.A."/>
            <person name="Wu W."/>
            <person name="Young L."/>
            <person name="Zhang L."/>
            <person name="Zhang J."/>
            <person name="Zhu Y."/>
            <person name="Muzny D.M."/>
            <person name="Weinstock G."/>
            <person name="Gibbs R.A."/>
        </authorList>
    </citation>
    <scope>NUCLEOTIDE SEQUENCE [LARGE SCALE GENOMIC DNA]</scope>
    <source>
        <strain evidence="15">LSR1</strain>
    </source>
</reference>
<dbReference type="InterPro" id="IPR036388">
    <property type="entry name" value="WH-like_DNA-bd_sf"/>
</dbReference>
<dbReference type="Gene3D" id="3.30.160.60">
    <property type="entry name" value="Classic Zinc Finger"/>
    <property type="match status" value="3"/>
</dbReference>
<dbReference type="FunFam" id="3.30.160.60:FF:000358">
    <property type="entry name" value="zinc finger protein 24"/>
    <property type="match status" value="1"/>
</dbReference>
<evidence type="ECO:0000256" key="3">
    <source>
        <dbReference type="ARBA" id="ARBA00022737"/>
    </source>
</evidence>
<feature type="domain" description="RFX-type winged-helix" evidence="13">
    <location>
        <begin position="243"/>
        <end position="318"/>
    </location>
</feature>
<dbReference type="Pfam" id="PF00096">
    <property type="entry name" value="zf-C2H2"/>
    <property type="match status" value="1"/>
</dbReference>
<dbReference type="InterPro" id="IPR036390">
    <property type="entry name" value="WH_DNA-bd_sf"/>
</dbReference>
<dbReference type="GO" id="GO:0008270">
    <property type="term" value="F:zinc ion binding"/>
    <property type="evidence" value="ECO:0007669"/>
    <property type="project" value="UniProtKB-KW"/>
</dbReference>
<dbReference type="RefSeq" id="XP_029345975.1">
    <property type="nucleotide sequence ID" value="XM_029490115.1"/>
</dbReference>
<accession>A0A8R2NR42</accession>
<dbReference type="SUPFAM" id="SSF57667">
    <property type="entry name" value="beta-beta-alpha zinc fingers"/>
    <property type="match status" value="2"/>
</dbReference>
<feature type="region of interest" description="Disordered" evidence="11">
    <location>
        <begin position="360"/>
        <end position="381"/>
    </location>
</feature>
<evidence type="ECO:0000313" key="15">
    <source>
        <dbReference type="Proteomes" id="UP000007819"/>
    </source>
</evidence>
<keyword evidence="8" id="KW-0804">Transcription</keyword>
<dbReference type="KEGG" id="api:100160856"/>
<dbReference type="InterPro" id="IPR036236">
    <property type="entry name" value="Znf_C2H2_sf"/>
</dbReference>
<reference evidence="14" key="2">
    <citation type="submission" date="2022-06" db="UniProtKB">
        <authorList>
            <consortium name="EnsemblMetazoa"/>
        </authorList>
    </citation>
    <scope>IDENTIFICATION</scope>
</reference>
<evidence type="ECO:0000259" key="12">
    <source>
        <dbReference type="PROSITE" id="PS50157"/>
    </source>
</evidence>
<evidence type="ECO:0000256" key="1">
    <source>
        <dbReference type="ARBA" id="ARBA00004123"/>
    </source>
</evidence>
<feature type="domain" description="C2H2-type" evidence="12">
    <location>
        <begin position="768"/>
        <end position="795"/>
    </location>
</feature>
<keyword evidence="4 10" id="KW-0863">Zinc-finger</keyword>
<dbReference type="PROSITE" id="PS00028">
    <property type="entry name" value="ZINC_FINGER_C2H2_1"/>
    <property type="match status" value="3"/>
</dbReference>
<dbReference type="PROSITE" id="PS50157">
    <property type="entry name" value="ZINC_FINGER_C2H2_2"/>
    <property type="match status" value="3"/>
</dbReference>
<dbReference type="Proteomes" id="UP000007819">
    <property type="component" value="Chromosome A2"/>
</dbReference>
<dbReference type="InterPro" id="IPR057321">
    <property type="entry name" value="RFX1-4/6/8-like_BCD"/>
</dbReference>
<keyword evidence="5" id="KW-0862">Zinc</keyword>
<dbReference type="GO" id="GO:0000981">
    <property type="term" value="F:DNA-binding transcription factor activity, RNA polymerase II-specific"/>
    <property type="evidence" value="ECO:0007669"/>
    <property type="project" value="TreeGrafter"/>
</dbReference>